<organism evidence="11 12">
    <name type="scientific">Nonomuraea polychroma</name>
    <dbReference type="NCBI Taxonomy" id="46176"/>
    <lineage>
        <taxon>Bacteria</taxon>
        <taxon>Bacillati</taxon>
        <taxon>Actinomycetota</taxon>
        <taxon>Actinomycetes</taxon>
        <taxon>Streptosporangiales</taxon>
        <taxon>Streptosporangiaceae</taxon>
        <taxon>Nonomuraea</taxon>
    </lineage>
</organism>
<dbReference type="CDD" id="cd16917">
    <property type="entry name" value="HATPase_UhpB-NarQ-NarX-like"/>
    <property type="match status" value="1"/>
</dbReference>
<evidence type="ECO:0000256" key="7">
    <source>
        <dbReference type="ARBA" id="ARBA00022840"/>
    </source>
</evidence>
<reference evidence="11 12" key="1">
    <citation type="submission" date="2019-01" db="EMBL/GenBank/DDBJ databases">
        <title>Sequencing the genomes of 1000 actinobacteria strains.</title>
        <authorList>
            <person name="Klenk H.-P."/>
        </authorList>
    </citation>
    <scope>NUCLEOTIDE SEQUENCE [LARGE SCALE GENOMIC DNA]</scope>
    <source>
        <strain evidence="11 12">DSM 43925</strain>
    </source>
</reference>
<dbReference type="EMBL" id="SAUN01000001">
    <property type="protein sequence ID" value="RVX39999.1"/>
    <property type="molecule type" value="Genomic_DNA"/>
</dbReference>
<sequence length="419" mass="44726">MSRIVHVDRADAMGAVLRGVRADLLTSARQPLPPMAGPRPLKWLPHVLIVLAAVLLAATAEGTEAAPFAIAHAVILVSALRWPVPAWWLSMAFLAGTAATPYSPTFIGQPWPWFVHAGVLFLVALRNRPRVAVETLLLSGLLAGGMQWPGGDLLWEDPLTPAVIFAVAVFLGTSARSLRETRQRLQEQQAATIAERGRRALLEERARIARELHDVVAHHMSVISIQADAAPYRVEDPPEELVTAFAVIRQNALEALTELRHVLGVLRAESADDSLPPGGPQPTLHQLGNVVDNVRSAGLRVELDVSGTARPLPPGVELSGFRIVQEALSNALRHAPGSTVRVEIVYALSTLRLRVLNGPSRDKTKPSPGAGHGIMGMRERAAMLGGELAAGPTPGGGYEVSVLLPVPVDTATTAKEGHT</sequence>
<evidence type="ECO:0000313" key="12">
    <source>
        <dbReference type="Proteomes" id="UP000284824"/>
    </source>
</evidence>
<dbReference type="OrthoDB" id="3288457at2"/>
<dbReference type="PANTHER" id="PTHR24421">
    <property type="entry name" value="NITRATE/NITRITE SENSOR PROTEIN NARX-RELATED"/>
    <property type="match status" value="1"/>
</dbReference>
<dbReference type="InterPro" id="IPR036890">
    <property type="entry name" value="HATPase_C_sf"/>
</dbReference>
<protein>
    <recommendedName>
        <fullName evidence="2">histidine kinase</fullName>
        <ecNumber evidence="2">2.7.13.3</ecNumber>
    </recommendedName>
</protein>
<evidence type="ECO:0000256" key="8">
    <source>
        <dbReference type="ARBA" id="ARBA00023012"/>
    </source>
</evidence>
<dbReference type="EC" id="2.7.13.3" evidence="2"/>
<evidence type="ECO:0000313" key="11">
    <source>
        <dbReference type="EMBL" id="RVX39999.1"/>
    </source>
</evidence>
<keyword evidence="8" id="KW-0902">Two-component regulatory system</keyword>
<keyword evidence="6 11" id="KW-0418">Kinase</keyword>
<keyword evidence="5" id="KW-0547">Nucleotide-binding</keyword>
<evidence type="ECO:0000256" key="3">
    <source>
        <dbReference type="ARBA" id="ARBA00022553"/>
    </source>
</evidence>
<evidence type="ECO:0000259" key="9">
    <source>
        <dbReference type="Pfam" id="PF02518"/>
    </source>
</evidence>
<evidence type="ECO:0000256" key="1">
    <source>
        <dbReference type="ARBA" id="ARBA00000085"/>
    </source>
</evidence>
<keyword evidence="3" id="KW-0597">Phosphoprotein</keyword>
<dbReference type="InterPro" id="IPR050482">
    <property type="entry name" value="Sensor_HK_TwoCompSys"/>
</dbReference>
<dbReference type="GO" id="GO:0005524">
    <property type="term" value="F:ATP binding"/>
    <property type="evidence" value="ECO:0007669"/>
    <property type="project" value="UniProtKB-KW"/>
</dbReference>
<feature type="domain" description="Histidine kinase/HSP90-like ATPase" evidence="9">
    <location>
        <begin position="321"/>
        <end position="407"/>
    </location>
</feature>
<keyword evidence="4" id="KW-0808">Transferase</keyword>
<dbReference type="InterPro" id="IPR003594">
    <property type="entry name" value="HATPase_dom"/>
</dbReference>
<evidence type="ECO:0000256" key="5">
    <source>
        <dbReference type="ARBA" id="ARBA00022741"/>
    </source>
</evidence>
<evidence type="ECO:0000256" key="4">
    <source>
        <dbReference type="ARBA" id="ARBA00022679"/>
    </source>
</evidence>
<dbReference type="Pfam" id="PF02518">
    <property type="entry name" value="HATPase_c"/>
    <property type="match status" value="1"/>
</dbReference>
<dbReference type="GO" id="GO:0046983">
    <property type="term" value="F:protein dimerization activity"/>
    <property type="evidence" value="ECO:0007669"/>
    <property type="project" value="InterPro"/>
</dbReference>
<dbReference type="PANTHER" id="PTHR24421:SF10">
    <property type="entry name" value="NITRATE_NITRITE SENSOR PROTEIN NARQ"/>
    <property type="match status" value="1"/>
</dbReference>
<gene>
    <name evidence="11" type="ORF">EDD27_2385</name>
</gene>
<proteinExistence type="predicted"/>
<dbReference type="AlphaFoldDB" id="A0A438M2H0"/>
<dbReference type="Gene3D" id="3.30.565.10">
    <property type="entry name" value="Histidine kinase-like ATPase, C-terminal domain"/>
    <property type="match status" value="1"/>
</dbReference>
<dbReference type="Pfam" id="PF07730">
    <property type="entry name" value="HisKA_3"/>
    <property type="match status" value="1"/>
</dbReference>
<keyword evidence="12" id="KW-1185">Reference proteome</keyword>
<keyword evidence="7" id="KW-0067">ATP-binding</keyword>
<dbReference type="RefSeq" id="WP_127932441.1">
    <property type="nucleotide sequence ID" value="NZ_SAUN01000001.1"/>
</dbReference>
<dbReference type="Proteomes" id="UP000284824">
    <property type="component" value="Unassembled WGS sequence"/>
</dbReference>
<dbReference type="Gene3D" id="1.20.5.1930">
    <property type="match status" value="1"/>
</dbReference>
<comment type="catalytic activity">
    <reaction evidence="1">
        <text>ATP + protein L-histidine = ADP + protein N-phospho-L-histidine.</text>
        <dbReference type="EC" id="2.7.13.3"/>
    </reaction>
</comment>
<dbReference type="GO" id="GO:0000155">
    <property type="term" value="F:phosphorelay sensor kinase activity"/>
    <property type="evidence" value="ECO:0007669"/>
    <property type="project" value="InterPro"/>
</dbReference>
<accession>A0A438M2H0</accession>
<dbReference type="SUPFAM" id="SSF55874">
    <property type="entry name" value="ATPase domain of HSP90 chaperone/DNA topoisomerase II/histidine kinase"/>
    <property type="match status" value="1"/>
</dbReference>
<name>A0A438M2H0_9ACTN</name>
<evidence type="ECO:0000256" key="6">
    <source>
        <dbReference type="ARBA" id="ARBA00022777"/>
    </source>
</evidence>
<evidence type="ECO:0000259" key="10">
    <source>
        <dbReference type="Pfam" id="PF07730"/>
    </source>
</evidence>
<comment type="caution">
    <text evidence="11">The sequence shown here is derived from an EMBL/GenBank/DDBJ whole genome shotgun (WGS) entry which is preliminary data.</text>
</comment>
<dbReference type="InterPro" id="IPR011712">
    <property type="entry name" value="Sig_transdc_His_kin_sub3_dim/P"/>
</dbReference>
<feature type="domain" description="Signal transduction histidine kinase subgroup 3 dimerisation and phosphoacceptor" evidence="10">
    <location>
        <begin position="204"/>
        <end position="269"/>
    </location>
</feature>
<dbReference type="GO" id="GO:0016020">
    <property type="term" value="C:membrane"/>
    <property type="evidence" value="ECO:0007669"/>
    <property type="project" value="InterPro"/>
</dbReference>
<evidence type="ECO:0000256" key="2">
    <source>
        <dbReference type="ARBA" id="ARBA00012438"/>
    </source>
</evidence>